<dbReference type="VEuPathDB" id="TriTrypDB:C4B63_105g63"/>
<evidence type="ECO:0000313" key="2">
    <source>
        <dbReference type="EMBL" id="PWU92840.1"/>
    </source>
</evidence>
<dbReference type="AlphaFoldDB" id="A0A2V2V8X2"/>
<name>A0A2V2V8X2_TRYCR</name>
<dbReference type="InterPro" id="IPR006518">
    <property type="entry name" value="Trypano_RHS"/>
</dbReference>
<dbReference type="NCBIfam" id="TIGR01631">
    <property type="entry name" value="Trypano_RHS"/>
    <property type="match status" value="1"/>
</dbReference>
<dbReference type="Pfam" id="PF07999">
    <property type="entry name" value="RHSP"/>
    <property type="match status" value="1"/>
</dbReference>
<protein>
    <submittedName>
        <fullName evidence="2">Putative retrotransposon hot spot protein (RHS)</fullName>
    </submittedName>
</protein>
<dbReference type="Proteomes" id="UP000246078">
    <property type="component" value="Unassembled WGS sequence"/>
</dbReference>
<organism evidence="2 3">
    <name type="scientific">Trypanosoma cruzi</name>
    <dbReference type="NCBI Taxonomy" id="5693"/>
    <lineage>
        <taxon>Eukaryota</taxon>
        <taxon>Discoba</taxon>
        <taxon>Euglenozoa</taxon>
        <taxon>Kinetoplastea</taxon>
        <taxon>Metakinetoplastina</taxon>
        <taxon>Trypanosomatida</taxon>
        <taxon>Trypanosomatidae</taxon>
        <taxon>Trypanosoma</taxon>
        <taxon>Schizotrypanum</taxon>
    </lineage>
</organism>
<reference evidence="2 3" key="1">
    <citation type="journal article" date="2018" name="Microb. Genom.">
        <title>Expanding an expanded genome: long-read sequencing of Trypanosoma cruzi.</title>
        <authorList>
            <person name="Berna L."/>
            <person name="Rodriguez M."/>
            <person name="Chiribao M.L."/>
            <person name="Parodi-Talice A."/>
            <person name="Pita S."/>
            <person name="Rijo G."/>
            <person name="Alvarez-Valin F."/>
            <person name="Robello C."/>
        </authorList>
    </citation>
    <scope>NUCLEOTIDE SEQUENCE [LARGE SCALE GENOMIC DNA]</scope>
    <source>
        <strain evidence="2 3">TCC</strain>
    </source>
</reference>
<evidence type="ECO:0000259" key="1">
    <source>
        <dbReference type="Pfam" id="PF07999"/>
    </source>
</evidence>
<dbReference type="InterPro" id="IPR046836">
    <property type="entry name" value="RHS_C"/>
</dbReference>
<dbReference type="VEuPathDB" id="TriTrypDB:TcCL_NonESM00361"/>
<accession>A0A2V2V8X2</accession>
<gene>
    <name evidence="2" type="ORF">C3747_308g16</name>
</gene>
<sequence length="159" mass="18262">MIAVSFPKVNNCDEWAKQLRAARIIVNCPDEMDVKAMCAWITRDGTKEKKAEYWKKVKKSMEKLGPIPQHIFDADEYGKRTQGVMRALEWINIGDQGKYFTLRGEEKLYSEDPSHKLVKNFRARTDEGAEVFLNASICADIGFRTADCLAKPLPRRIFC</sequence>
<dbReference type="EMBL" id="PRFC01000308">
    <property type="protein sequence ID" value="PWU92840.1"/>
    <property type="molecule type" value="Genomic_DNA"/>
</dbReference>
<proteinExistence type="predicted"/>
<dbReference type="VEuPathDB" id="TriTrypDB:C3747_308g16"/>
<feature type="domain" description="Retrotransposon hot spot protein,C-terminal" evidence="1">
    <location>
        <begin position="1"/>
        <end position="151"/>
    </location>
</feature>
<comment type="caution">
    <text evidence="2">The sequence shown here is derived from an EMBL/GenBank/DDBJ whole genome shotgun (WGS) entry which is preliminary data.</text>
</comment>
<evidence type="ECO:0000313" key="3">
    <source>
        <dbReference type="Proteomes" id="UP000246078"/>
    </source>
</evidence>